<dbReference type="Proteomes" id="UP001149079">
    <property type="component" value="Unassembled WGS sequence"/>
</dbReference>
<sequence>MHSSSHQRASTGPPRHPSDPHPPLMDLSSLEGPPIADPPFILSPDTTSPRITTPSPTPTHILRSKPLPPRPVSRNVTPSQHQHRRHEQPSECPNPDGNSRQMPARKPTNSPSEELAPDCDPRHEHESSSTQSSPRPRQPRPCVPLTWLEDEKKWVVGEAHPPTTRDPRFEHAASSALSPVSPMSSCSPCYDMIRRLDEHIAYNNYLYQEGVPNHSPAFNSHRFHQGYGTALGNERVARWVAMTQRMEQHGEQF</sequence>
<dbReference type="GeneID" id="81406824"/>
<evidence type="ECO:0000313" key="3">
    <source>
        <dbReference type="Proteomes" id="UP001149079"/>
    </source>
</evidence>
<reference evidence="2" key="2">
    <citation type="journal article" date="2023" name="IMA Fungus">
        <title>Comparative genomic study of the Penicillium genus elucidates a diverse pangenome and 15 lateral gene transfer events.</title>
        <authorList>
            <person name="Petersen C."/>
            <person name="Sorensen T."/>
            <person name="Nielsen M.R."/>
            <person name="Sondergaard T.E."/>
            <person name="Sorensen J.L."/>
            <person name="Fitzpatrick D.A."/>
            <person name="Frisvad J.C."/>
            <person name="Nielsen K.L."/>
        </authorList>
    </citation>
    <scope>NUCLEOTIDE SEQUENCE</scope>
    <source>
        <strain evidence="2">IBT 22155</strain>
    </source>
</reference>
<feature type="compositionally biased region" description="Polar residues" evidence="1">
    <location>
        <begin position="1"/>
        <end position="10"/>
    </location>
</feature>
<dbReference type="RefSeq" id="XP_056521250.1">
    <property type="nucleotide sequence ID" value="XM_056667654.1"/>
</dbReference>
<organism evidence="2 3">
    <name type="scientific">Penicillium bovifimosum</name>
    <dbReference type="NCBI Taxonomy" id="126998"/>
    <lineage>
        <taxon>Eukaryota</taxon>
        <taxon>Fungi</taxon>
        <taxon>Dikarya</taxon>
        <taxon>Ascomycota</taxon>
        <taxon>Pezizomycotina</taxon>
        <taxon>Eurotiomycetes</taxon>
        <taxon>Eurotiomycetidae</taxon>
        <taxon>Eurotiales</taxon>
        <taxon>Aspergillaceae</taxon>
        <taxon>Penicillium</taxon>
    </lineage>
</organism>
<dbReference type="EMBL" id="JAPQKL010000005">
    <property type="protein sequence ID" value="KAJ5130871.1"/>
    <property type="molecule type" value="Genomic_DNA"/>
</dbReference>
<gene>
    <name evidence="2" type="ORF">N7515_006910</name>
</gene>
<comment type="caution">
    <text evidence="2">The sequence shown here is derived from an EMBL/GenBank/DDBJ whole genome shotgun (WGS) entry which is preliminary data.</text>
</comment>
<evidence type="ECO:0000256" key="1">
    <source>
        <dbReference type="SAM" id="MobiDB-lite"/>
    </source>
</evidence>
<dbReference type="AlphaFoldDB" id="A0A9W9GWW6"/>
<feature type="compositionally biased region" description="Polar residues" evidence="1">
    <location>
        <begin position="96"/>
        <end position="112"/>
    </location>
</feature>
<feature type="region of interest" description="Disordered" evidence="1">
    <location>
        <begin position="1"/>
        <end position="143"/>
    </location>
</feature>
<reference evidence="2" key="1">
    <citation type="submission" date="2022-11" db="EMBL/GenBank/DDBJ databases">
        <authorList>
            <person name="Petersen C."/>
        </authorList>
    </citation>
    <scope>NUCLEOTIDE SEQUENCE</scope>
    <source>
        <strain evidence="2">IBT 22155</strain>
    </source>
</reference>
<proteinExistence type="predicted"/>
<name>A0A9W9GWW6_9EURO</name>
<keyword evidence="3" id="KW-1185">Reference proteome</keyword>
<protein>
    <submittedName>
        <fullName evidence="2">Uncharacterized protein</fullName>
    </submittedName>
</protein>
<feature type="compositionally biased region" description="Low complexity" evidence="1">
    <location>
        <begin position="43"/>
        <end position="54"/>
    </location>
</feature>
<accession>A0A9W9GWW6</accession>
<dbReference type="OrthoDB" id="4349176at2759"/>
<evidence type="ECO:0000313" key="2">
    <source>
        <dbReference type="EMBL" id="KAJ5130871.1"/>
    </source>
</evidence>